<dbReference type="Proteomes" id="UP001596455">
    <property type="component" value="Unassembled WGS sequence"/>
</dbReference>
<feature type="region of interest" description="DNA-binding and helicase activity, interacts with RecC" evidence="15">
    <location>
        <begin position="1"/>
        <end position="741"/>
    </location>
</feature>
<dbReference type="EMBL" id="JBHTCQ010000001">
    <property type="protein sequence ID" value="MFC7404105.1"/>
    <property type="molecule type" value="Genomic_DNA"/>
</dbReference>
<dbReference type="InterPro" id="IPR004586">
    <property type="entry name" value="RecB"/>
</dbReference>
<keyword evidence="10 15" id="KW-0238">DNA-binding</keyword>
<keyword evidence="12 15" id="KW-0413">Isomerase</keyword>
<keyword evidence="7 15" id="KW-0269">Exonuclease</keyword>
<comment type="miscellaneous">
    <text evidence="15">In the RecBCD complex, RecB has a slow 3'-5' helicase, an exonuclease activity and loads RecA onto ssDNA, RecD has a fast 5'-3' helicase activity, while RecC stimulates the ATPase and processivity of the RecB helicase and contributes to recognition of the Chi site.</text>
</comment>
<dbReference type="InterPro" id="IPR014016">
    <property type="entry name" value="UvrD-like_ATP-bd"/>
</dbReference>
<feature type="domain" description="UvrD-like helicase C-terminal" evidence="18">
    <location>
        <begin position="368"/>
        <end position="625"/>
    </location>
</feature>
<feature type="domain" description="UvrD-like helicase ATP-binding" evidence="17">
    <location>
        <begin position="7"/>
        <end position="336"/>
    </location>
</feature>
<dbReference type="PANTHER" id="PTHR11070:SF23">
    <property type="entry name" value="RECBCD ENZYME SUBUNIT RECB"/>
    <property type="match status" value="1"/>
</dbReference>
<evidence type="ECO:0000256" key="15">
    <source>
        <dbReference type="HAMAP-Rule" id="MF_01485"/>
    </source>
</evidence>
<evidence type="ECO:0000256" key="11">
    <source>
        <dbReference type="ARBA" id="ARBA00023204"/>
    </source>
</evidence>
<name>A0ABW2Q3M7_9MICO</name>
<evidence type="ECO:0000256" key="9">
    <source>
        <dbReference type="ARBA" id="ARBA00022842"/>
    </source>
</evidence>
<dbReference type="CDD" id="cd22352">
    <property type="entry name" value="RecB_C-like"/>
    <property type="match status" value="1"/>
</dbReference>
<feature type="active site" description="For nuclease activity" evidence="15">
    <location>
        <position position="1012"/>
    </location>
</feature>
<accession>A0ABW2Q3M7</accession>
<dbReference type="PROSITE" id="PS51198">
    <property type="entry name" value="UVRD_HELICASE_ATP_BIND"/>
    <property type="match status" value="1"/>
</dbReference>
<keyword evidence="8 15" id="KW-0067">ATP-binding</keyword>
<dbReference type="Gene3D" id="3.40.50.300">
    <property type="entry name" value="P-loop containing nucleotide triphosphate hydrolases"/>
    <property type="match status" value="2"/>
</dbReference>
<dbReference type="PROSITE" id="PS51217">
    <property type="entry name" value="UVRD_HELICASE_CTER"/>
    <property type="match status" value="1"/>
</dbReference>
<dbReference type="InterPro" id="IPR027417">
    <property type="entry name" value="P-loop_NTPase"/>
</dbReference>
<dbReference type="InterPro" id="IPR011335">
    <property type="entry name" value="Restrct_endonuc-II-like"/>
</dbReference>
<evidence type="ECO:0000256" key="1">
    <source>
        <dbReference type="ARBA" id="ARBA00022722"/>
    </source>
</evidence>
<comment type="caution">
    <text evidence="19">The sequence shown here is derived from an EMBL/GenBank/DDBJ whole genome shotgun (WGS) entry which is preliminary data.</text>
</comment>
<evidence type="ECO:0000256" key="5">
    <source>
        <dbReference type="ARBA" id="ARBA00022801"/>
    </source>
</evidence>
<evidence type="ECO:0000256" key="4">
    <source>
        <dbReference type="ARBA" id="ARBA00022763"/>
    </source>
</evidence>
<dbReference type="Pfam" id="PF00580">
    <property type="entry name" value="UvrD-helicase"/>
    <property type="match status" value="1"/>
</dbReference>
<proteinExistence type="inferred from homology"/>
<evidence type="ECO:0000256" key="8">
    <source>
        <dbReference type="ARBA" id="ARBA00022840"/>
    </source>
</evidence>
<protein>
    <recommendedName>
        <fullName evidence="15">RecBCD enzyme subunit RecB</fullName>
        <ecNumber evidence="15">3.1.11.5</ecNumber>
        <ecNumber evidence="15">5.6.2.4</ecNumber>
    </recommendedName>
    <alternativeName>
        <fullName evidence="15">DNA 3'-5' helicase subunit RecB</fullName>
    </alternativeName>
    <alternativeName>
        <fullName evidence="15">Exonuclease V subunit RecB</fullName>
        <shortName evidence="15">ExoV subunit RecB</shortName>
    </alternativeName>
    <alternativeName>
        <fullName evidence="15">Helicase/nuclease RecBCD subunit RecB</fullName>
    </alternativeName>
</protein>
<sequence length="1129" mass="122728">MTAAERARADAVFDVCGPLPSGTTVLEASAGTGKTFTIAALATRYVAEGVAELADLMLVTFGRAATSELRDRVRERLLSTERALRSPVARQSEDAVVRHLADVDDAELVRRRQRLTAALAQLDTATITTTHGFCQQMLRALGVAADVDTDYTFVPDIADLVDEVVDDLYLQRYADTPAPVLSPTEARRIAREAVSDHQAELEPRDAPAESLPGHRFAMARDAREEVLRRKRERHLMDYDDLLVLLRDALIHPEHGPAAAERVRQRYQVVLIDEFQDTDPVQWDILRTAFHGHRTLVLIGDPKQAIYAFRGGDVVTYLDARGVATAEATLGRNWRSDAPVLTGLGHVLRGAALGDNDIVVRPVDAEHTGRRLDGGAPVRIRQVTRKPFTRFRGKDPIIAPVRELIAADVAADIVEQLESARLRDGETWRPLEPGDVAVLTRRNADAAAVRDALAAAGVPAVVSGLSSVFGAPAAEQWLTLLTALEQPGHAGRTAALALTPFVGWSAARLAGASEADREALSDRVRSWSRVLAERGVAALLEAVTSFGVAERLMRTATGERVLTDLRHVGQSLHLAAVQDRLGIAALTDWLRRRIEEAKDDYAEERSRRLETDAAAVQVVTVHASKGLEFPVVYVPFGWDRFESRTPAFLHFHREDRRRMLHVGGQEDPGYSEARARHLDEERGEDLRLLYVALTRAAAQVVLHWAPSTNSSGGPLTRLLLGAFSPGQVPPDHVRALTDEKVTAALTALCDGSDGTVGLETVAAWPRPPRWTPPGRDRADLALASWRRTLDHSWRRTSYSGLTAAAHAEGVLSEPETTGIEDEAEVAVPAAGGGSAEPGRDLPSPMADLPAGAQFGSLVHEVLEQVDTGAEDLAGELLTRCREAGGLPGVDPAELAAALAPVMATPLGPFADDRTLADIPTADRLAELEFELPLAGGDLTGTAAAATLTDLADLLRRHLPGDDVFAPYADELARLDRHTDRTRPAARLLGYLTGSIDAVLRIRSGPEVRYLVVDYKTNRLGPMEEPLTAWDYRPESMAEAMMRAHYPLQLLLYSAALHRFLRWRQPGYDPEVHLGGGLYLFVRGMCGPQTPVVEGTGGTPYGVMAWRPPARLVVALSALLDGTRDRTEARP</sequence>
<keyword evidence="20" id="KW-1185">Reference proteome</keyword>
<evidence type="ECO:0000256" key="3">
    <source>
        <dbReference type="ARBA" id="ARBA00022741"/>
    </source>
</evidence>
<dbReference type="SUPFAM" id="SSF52980">
    <property type="entry name" value="Restriction endonuclease-like"/>
    <property type="match status" value="1"/>
</dbReference>
<dbReference type="RefSeq" id="WP_382391186.1">
    <property type="nucleotide sequence ID" value="NZ_JBHTCQ010000001.1"/>
</dbReference>
<keyword evidence="1 15" id="KW-0540">Nuclease</keyword>
<dbReference type="Gene3D" id="3.90.320.10">
    <property type="match status" value="1"/>
</dbReference>
<comment type="domain">
    <text evidence="15">The C-terminal domain has nuclease activity and interacts with RecD. It interacts with RecA, facilitating its loading onto ssDNA.</text>
</comment>
<reference evidence="20" key="1">
    <citation type="journal article" date="2019" name="Int. J. Syst. Evol. Microbiol.">
        <title>The Global Catalogue of Microorganisms (GCM) 10K type strain sequencing project: providing services to taxonomists for standard genome sequencing and annotation.</title>
        <authorList>
            <consortium name="The Broad Institute Genomics Platform"/>
            <consortium name="The Broad Institute Genome Sequencing Center for Infectious Disease"/>
            <person name="Wu L."/>
            <person name="Ma J."/>
        </authorList>
    </citation>
    <scope>NUCLEOTIDE SEQUENCE [LARGE SCALE GENOMIC DNA]</scope>
    <source>
        <strain evidence="20">JCM 1490</strain>
    </source>
</reference>
<comment type="similarity">
    <text evidence="15">Belongs to the helicase family. UvrD subfamily.</text>
</comment>
<feature type="binding site" evidence="15">
    <location>
        <position position="1012"/>
    </location>
    <ligand>
        <name>Mg(2+)</name>
        <dbReference type="ChEBI" id="CHEBI:18420"/>
    </ligand>
</feature>
<feature type="binding site" evidence="16">
    <location>
        <begin position="28"/>
        <end position="35"/>
    </location>
    <ligand>
        <name>ATP</name>
        <dbReference type="ChEBI" id="CHEBI:30616"/>
    </ligand>
</feature>
<dbReference type="InterPro" id="IPR000212">
    <property type="entry name" value="DNA_helicase_UvrD/REP"/>
</dbReference>
<comment type="catalytic activity">
    <reaction evidence="13 15">
        <text>Couples ATP hydrolysis with the unwinding of duplex DNA by translocating in the 3'-5' direction.</text>
        <dbReference type="EC" id="5.6.2.4"/>
    </reaction>
</comment>
<evidence type="ECO:0000256" key="12">
    <source>
        <dbReference type="ARBA" id="ARBA00023235"/>
    </source>
</evidence>
<keyword evidence="6 15" id="KW-0347">Helicase</keyword>
<dbReference type="HAMAP" id="MF_01485">
    <property type="entry name" value="RecB"/>
    <property type="match status" value="1"/>
</dbReference>
<dbReference type="InterPro" id="IPR014017">
    <property type="entry name" value="DNA_helicase_UvrD-like_C"/>
</dbReference>
<dbReference type="PANTHER" id="PTHR11070">
    <property type="entry name" value="UVRD / RECB / PCRA DNA HELICASE FAMILY MEMBER"/>
    <property type="match status" value="1"/>
</dbReference>
<evidence type="ECO:0000256" key="14">
    <source>
        <dbReference type="ARBA" id="ARBA00048988"/>
    </source>
</evidence>
<feature type="binding site" evidence="15">
    <location>
        <position position="995"/>
    </location>
    <ligand>
        <name>Mg(2+)</name>
        <dbReference type="ChEBI" id="CHEBI:18420"/>
    </ligand>
</feature>
<evidence type="ECO:0000313" key="20">
    <source>
        <dbReference type="Proteomes" id="UP001596455"/>
    </source>
</evidence>
<evidence type="ECO:0000259" key="17">
    <source>
        <dbReference type="PROSITE" id="PS51198"/>
    </source>
</evidence>
<comment type="catalytic activity">
    <reaction evidence="15">
        <text>Exonucleolytic cleavage (in the presence of ATP) in either 5'- to 3'- or 3'- to 5'-direction to yield 5'-phosphooligonucleotides.</text>
        <dbReference type="EC" id="3.1.11.5"/>
    </reaction>
</comment>
<evidence type="ECO:0000256" key="2">
    <source>
        <dbReference type="ARBA" id="ARBA00022723"/>
    </source>
</evidence>
<keyword evidence="2 15" id="KW-0479">Metal-binding</keyword>
<dbReference type="EC" id="3.1.11.5" evidence="15"/>
<keyword evidence="9 15" id="KW-0460">Magnesium</keyword>
<evidence type="ECO:0000256" key="7">
    <source>
        <dbReference type="ARBA" id="ARBA00022839"/>
    </source>
</evidence>
<evidence type="ECO:0000256" key="13">
    <source>
        <dbReference type="ARBA" id="ARBA00034617"/>
    </source>
</evidence>
<gene>
    <name evidence="15" type="primary">recB</name>
    <name evidence="19" type="ORF">ACFQQL_03205</name>
</gene>
<comment type="catalytic activity">
    <reaction evidence="14 15">
        <text>ATP + H2O = ADP + phosphate + H(+)</text>
        <dbReference type="Rhea" id="RHEA:13065"/>
        <dbReference type="ChEBI" id="CHEBI:15377"/>
        <dbReference type="ChEBI" id="CHEBI:15378"/>
        <dbReference type="ChEBI" id="CHEBI:30616"/>
        <dbReference type="ChEBI" id="CHEBI:43474"/>
        <dbReference type="ChEBI" id="CHEBI:456216"/>
        <dbReference type="EC" id="5.6.2.4"/>
    </reaction>
</comment>
<dbReference type="InterPro" id="IPR011604">
    <property type="entry name" value="PDDEXK-like_dom_sf"/>
</dbReference>
<comment type="domain">
    <text evidence="15">The N-terminal DNA-binding domain is a ssDNA-dependent ATPase and has ATP-dependent 3'-5' helicase function. This domain interacts with RecC.</text>
</comment>
<organism evidence="19 20">
    <name type="scientific">Georgenia alba</name>
    <dbReference type="NCBI Taxonomy" id="2233858"/>
    <lineage>
        <taxon>Bacteria</taxon>
        <taxon>Bacillati</taxon>
        <taxon>Actinomycetota</taxon>
        <taxon>Actinomycetes</taxon>
        <taxon>Micrococcales</taxon>
        <taxon>Bogoriellaceae</taxon>
        <taxon>Georgenia</taxon>
    </lineage>
</organism>
<evidence type="ECO:0000256" key="16">
    <source>
        <dbReference type="PROSITE-ProRule" id="PRU00560"/>
    </source>
</evidence>
<dbReference type="Pfam" id="PF13361">
    <property type="entry name" value="UvrD_C"/>
    <property type="match status" value="1"/>
</dbReference>
<dbReference type="InterPro" id="IPR038726">
    <property type="entry name" value="PDDEXK_AddAB-type"/>
</dbReference>
<evidence type="ECO:0000256" key="10">
    <source>
        <dbReference type="ARBA" id="ARBA00023125"/>
    </source>
</evidence>
<comment type="subunit">
    <text evidence="15">Heterotrimer of RecB, RecC and RecD. All subunits contribute to DNA-binding. Interacts with RecA.</text>
</comment>
<comment type="cofactor">
    <cofactor evidence="15">
        <name>Mg(2+)</name>
        <dbReference type="ChEBI" id="CHEBI:18420"/>
    </cofactor>
    <text evidence="15">Binds 1 Mg(2+) ion per subunit.</text>
</comment>
<comment type="function">
    <text evidence="15">A helicase/nuclease that prepares dsDNA breaks (DSB) for recombinational DNA repair. Binds to DSBs and unwinds DNA via a highly rapid and processive ATP-dependent bidirectional helicase activity. Unwinds dsDNA until it encounters a Chi (crossover hotspot instigator) sequence from the 3' direction. Cuts ssDNA a few nucleotides 3' to the Chi site. The properties and activities of the enzyme are changed at Chi. The Chi-altered holoenzyme produces a long 3'-ssDNA overhang and facilitates RecA-binding to the ssDNA for homologous DNA recombination and repair. Holoenzyme degrades any linearized DNA that is unable to undergo homologous recombination. In the holoenzyme this subunit contributes ATPase, 3'-5' helicase, exonuclease activity and loads RecA onto ssDNA.</text>
</comment>
<evidence type="ECO:0000259" key="18">
    <source>
        <dbReference type="PROSITE" id="PS51217"/>
    </source>
</evidence>
<evidence type="ECO:0000256" key="6">
    <source>
        <dbReference type="ARBA" id="ARBA00022806"/>
    </source>
</evidence>
<keyword evidence="3 15" id="KW-0547">Nucleotide-binding</keyword>
<dbReference type="Gene3D" id="1.10.486.10">
    <property type="entry name" value="PCRA, domain 4"/>
    <property type="match status" value="1"/>
</dbReference>
<feature type="binding site" evidence="15">
    <location>
        <position position="858"/>
    </location>
    <ligand>
        <name>Mg(2+)</name>
        <dbReference type="ChEBI" id="CHEBI:18420"/>
    </ligand>
</feature>
<keyword evidence="11 15" id="KW-0234">DNA repair</keyword>
<feature type="region of interest" description="Nuclease activity, interacts with RecD and RecA" evidence="15">
    <location>
        <begin position="791"/>
        <end position="1129"/>
    </location>
</feature>
<dbReference type="Pfam" id="PF12705">
    <property type="entry name" value="PDDEXK_1"/>
    <property type="match status" value="1"/>
</dbReference>
<keyword evidence="5 15" id="KW-0378">Hydrolase</keyword>
<keyword evidence="4 15" id="KW-0227">DNA damage</keyword>
<dbReference type="SUPFAM" id="SSF52540">
    <property type="entry name" value="P-loop containing nucleoside triphosphate hydrolases"/>
    <property type="match status" value="1"/>
</dbReference>
<evidence type="ECO:0000313" key="19">
    <source>
        <dbReference type="EMBL" id="MFC7404105.1"/>
    </source>
</evidence>
<dbReference type="EC" id="5.6.2.4" evidence="15"/>